<organism evidence="1 2">
    <name type="scientific">Phlebia brevispora</name>
    <dbReference type="NCBI Taxonomy" id="194682"/>
    <lineage>
        <taxon>Eukaryota</taxon>
        <taxon>Fungi</taxon>
        <taxon>Dikarya</taxon>
        <taxon>Basidiomycota</taxon>
        <taxon>Agaricomycotina</taxon>
        <taxon>Agaricomycetes</taxon>
        <taxon>Polyporales</taxon>
        <taxon>Meruliaceae</taxon>
        <taxon>Phlebia</taxon>
    </lineage>
</organism>
<proteinExistence type="predicted"/>
<protein>
    <submittedName>
        <fullName evidence="1">Uncharacterized protein</fullName>
    </submittedName>
</protein>
<reference evidence="1" key="1">
    <citation type="submission" date="2022-07" db="EMBL/GenBank/DDBJ databases">
        <title>Genome Sequence of Phlebia brevispora.</title>
        <authorList>
            <person name="Buettner E."/>
        </authorList>
    </citation>
    <scope>NUCLEOTIDE SEQUENCE</scope>
    <source>
        <strain evidence="1">MPL23</strain>
    </source>
</reference>
<comment type="caution">
    <text evidence="1">The sequence shown here is derived from an EMBL/GenBank/DDBJ whole genome shotgun (WGS) entry which is preliminary data.</text>
</comment>
<evidence type="ECO:0000313" key="2">
    <source>
        <dbReference type="Proteomes" id="UP001148662"/>
    </source>
</evidence>
<name>A0ACC1T649_9APHY</name>
<evidence type="ECO:0000313" key="1">
    <source>
        <dbReference type="EMBL" id="KAJ3554147.1"/>
    </source>
</evidence>
<dbReference type="EMBL" id="JANHOG010000459">
    <property type="protein sequence ID" value="KAJ3554147.1"/>
    <property type="molecule type" value="Genomic_DNA"/>
</dbReference>
<sequence length="615" mass="69303">MDAQRDASRPTSVSELQTARQVLTDRIEALIEESKKLKAMWWKSQDKDTRLEAVNLEIRELKCQNYDLAPISRLPSEILGVIFAEHIASCWDAHDRLSHTPVNSAGKAPKRTDAERVRWWFPVLHVCQRWREVAFATPQLWTRIQSALYGHVRQAVEHSGRMPLTVRLFNIEPKGRPPLEIYRLILWELPRLRHAELCITPGVFGILSCLESRGLEAPLLEVLRIRRSFDELDVPIFSTIALPKLTKLSITKGHLSSVRSLARSTVQHLKLSDFRKARIAIVDILSVLEQLPSLRSLSVRRVIKDHPVSLDNGFPGPERTVDLPHLEALDMCDEFSGYMSIYMFNSLVFPSTTRISVHAMRFANPQARSIMLPAFARKVMAPGPFGSPSVHPVSVAIGYAGADTIKFWSTTIHEFRRTDCLAERPPYLDICFPAYTNLTVRTFFESLDTSSVVSMWVEAKLAGNAWISAFRDMEQLETLFVGADAVEALMTVLGKPLPSDPGVVVVPTQDSRYLFPSLKTLELAFASLPLKEDEISLVLQALGHRKEIGHGLASLRVRILKHCKLPNEEIGSLNGLADRVILVGPDSDLESPKSKWRWADSESEDEDSDREEDSD</sequence>
<accession>A0ACC1T649</accession>
<dbReference type="Proteomes" id="UP001148662">
    <property type="component" value="Unassembled WGS sequence"/>
</dbReference>
<gene>
    <name evidence="1" type="ORF">NM688_g3257</name>
</gene>
<keyword evidence="2" id="KW-1185">Reference proteome</keyword>